<dbReference type="GO" id="GO:0016616">
    <property type="term" value="F:oxidoreductase activity, acting on the CH-OH group of donors, NAD or NADP as acceptor"/>
    <property type="evidence" value="ECO:0007669"/>
    <property type="project" value="TreeGrafter"/>
</dbReference>
<proteinExistence type="inferred from homology"/>
<gene>
    <name evidence="3" type="ORF">D3242_03140</name>
</gene>
<evidence type="ECO:0000256" key="1">
    <source>
        <dbReference type="ARBA" id="ARBA00006484"/>
    </source>
</evidence>
<dbReference type="PANTHER" id="PTHR42760">
    <property type="entry name" value="SHORT-CHAIN DEHYDROGENASES/REDUCTASES FAMILY MEMBER"/>
    <property type="match status" value="1"/>
</dbReference>
<keyword evidence="4" id="KW-1185">Reference proteome</keyword>
<sequence length="166" mass="17731">MLWRTPSKSPVHRRQQLALCRLSQHNRITVLLSKEDSIRAAPDLVKQHDHRAHRHLRDGGRVITIGRNVAIRAGSAGVSAYQMSKGAVAALVKGVAHDLASRRVTVNNIQPGAIGTDMIHGAAAGGTILKRTGTPEEVAGLISYLARDEAAFVTGTGITMDGSYVL</sequence>
<reference evidence="3 4" key="1">
    <citation type="submission" date="2018-09" db="EMBL/GenBank/DDBJ databases">
        <title>Mesorhizobium carmichaelinearum sp. nov. isolated from Carmichaelinea spp. root nodules in New Zealand.</title>
        <authorList>
            <person name="De Meyer S.E."/>
        </authorList>
    </citation>
    <scope>NUCLEOTIDE SEQUENCE [LARGE SCALE GENOMIC DNA]</scope>
    <source>
        <strain evidence="3 4">LMG 28313</strain>
    </source>
</reference>
<dbReference type="Pfam" id="PF13561">
    <property type="entry name" value="adh_short_C2"/>
    <property type="match status" value="1"/>
</dbReference>
<protein>
    <submittedName>
        <fullName evidence="3">SDR family oxidoreductase</fullName>
    </submittedName>
</protein>
<dbReference type="Proteomes" id="UP000275530">
    <property type="component" value="Unassembled WGS sequence"/>
</dbReference>
<dbReference type="Gene3D" id="3.40.50.720">
    <property type="entry name" value="NAD(P)-binding Rossmann-like Domain"/>
    <property type="match status" value="1"/>
</dbReference>
<evidence type="ECO:0000313" key="3">
    <source>
        <dbReference type="EMBL" id="RJT38232.1"/>
    </source>
</evidence>
<dbReference type="SUPFAM" id="SSF51735">
    <property type="entry name" value="NAD(P)-binding Rossmann-fold domains"/>
    <property type="match status" value="1"/>
</dbReference>
<dbReference type="AlphaFoldDB" id="A0A6M7TQQ2"/>
<dbReference type="InterPro" id="IPR002347">
    <property type="entry name" value="SDR_fam"/>
</dbReference>
<name>A0A6M7TQQ2_9HYPH</name>
<dbReference type="PANTHER" id="PTHR42760:SF133">
    <property type="entry name" value="3-OXOACYL-[ACYL-CARRIER-PROTEIN] REDUCTASE"/>
    <property type="match status" value="1"/>
</dbReference>
<dbReference type="InterPro" id="IPR036291">
    <property type="entry name" value="NAD(P)-bd_dom_sf"/>
</dbReference>
<organism evidence="3 4">
    <name type="scientific">Mesorhizobium jarvisii</name>
    <dbReference type="NCBI Taxonomy" id="1777867"/>
    <lineage>
        <taxon>Bacteria</taxon>
        <taxon>Pseudomonadati</taxon>
        <taxon>Pseudomonadota</taxon>
        <taxon>Alphaproteobacteria</taxon>
        <taxon>Hyphomicrobiales</taxon>
        <taxon>Phyllobacteriaceae</taxon>
        <taxon>Mesorhizobium</taxon>
    </lineage>
</organism>
<accession>A0A6M7TQQ2</accession>
<comment type="similarity">
    <text evidence="1">Belongs to the short-chain dehydrogenases/reductases (SDR) family.</text>
</comment>
<dbReference type="PRINTS" id="PR00081">
    <property type="entry name" value="GDHRDH"/>
</dbReference>
<dbReference type="EMBL" id="QZXA01000001">
    <property type="protein sequence ID" value="RJT38232.1"/>
    <property type="molecule type" value="Genomic_DNA"/>
</dbReference>
<comment type="caution">
    <text evidence="3">The sequence shown here is derived from an EMBL/GenBank/DDBJ whole genome shotgun (WGS) entry which is preliminary data.</text>
</comment>
<evidence type="ECO:0000313" key="4">
    <source>
        <dbReference type="Proteomes" id="UP000275530"/>
    </source>
</evidence>
<evidence type="ECO:0000256" key="2">
    <source>
        <dbReference type="ARBA" id="ARBA00023002"/>
    </source>
</evidence>
<keyword evidence="2" id="KW-0560">Oxidoreductase</keyword>